<evidence type="ECO:0000256" key="1">
    <source>
        <dbReference type="SAM" id="MobiDB-lite"/>
    </source>
</evidence>
<dbReference type="OrthoDB" id="2082696at2"/>
<dbReference type="PROSITE" id="PS51257">
    <property type="entry name" value="PROKAR_LIPOPROTEIN"/>
    <property type="match status" value="1"/>
</dbReference>
<proteinExistence type="predicted"/>
<name>A0A3G1KPN7_FORW1</name>
<dbReference type="RefSeq" id="WP_148133612.1">
    <property type="nucleotide sequence ID" value="NZ_CP017634.1"/>
</dbReference>
<dbReference type="EMBL" id="CP017634">
    <property type="protein sequence ID" value="ATW24421.1"/>
    <property type="molecule type" value="Genomic_DNA"/>
</dbReference>
<gene>
    <name evidence="3" type="ORF">DCMF_06145</name>
</gene>
<feature type="region of interest" description="Disordered" evidence="1">
    <location>
        <begin position="124"/>
        <end position="152"/>
    </location>
</feature>
<feature type="region of interest" description="Disordered" evidence="1">
    <location>
        <begin position="77"/>
        <end position="97"/>
    </location>
</feature>
<dbReference type="Proteomes" id="UP000323521">
    <property type="component" value="Chromosome"/>
</dbReference>
<protein>
    <submittedName>
        <fullName evidence="3">Uncharacterized protein</fullName>
    </submittedName>
</protein>
<feature type="signal peptide" evidence="2">
    <location>
        <begin position="1"/>
        <end position="21"/>
    </location>
</feature>
<evidence type="ECO:0000313" key="3">
    <source>
        <dbReference type="EMBL" id="ATW24421.1"/>
    </source>
</evidence>
<feature type="chain" id="PRO_5039706258" evidence="2">
    <location>
        <begin position="22"/>
        <end position="152"/>
    </location>
</feature>
<keyword evidence="4" id="KW-1185">Reference proteome</keyword>
<dbReference type="KEGG" id="fwa:DCMF_06145"/>
<organism evidence="3 4">
    <name type="scientific">Formimonas warabiya</name>
    <dbReference type="NCBI Taxonomy" id="1761012"/>
    <lineage>
        <taxon>Bacteria</taxon>
        <taxon>Bacillati</taxon>
        <taxon>Bacillota</taxon>
        <taxon>Clostridia</taxon>
        <taxon>Eubacteriales</taxon>
        <taxon>Peptococcaceae</taxon>
        <taxon>Candidatus Formimonas</taxon>
    </lineage>
</organism>
<evidence type="ECO:0000256" key="2">
    <source>
        <dbReference type="SAM" id="SignalP"/>
    </source>
</evidence>
<dbReference type="AlphaFoldDB" id="A0A3G1KPN7"/>
<accession>A0A3G1KPN7</accession>
<evidence type="ECO:0000313" key="4">
    <source>
        <dbReference type="Proteomes" id="UP000323521"/>
    </source>
</evidence>
<feature type="region of interest" description="Disordered" evidence="1">
    <location>
        <begin position="25"/>
        <end position="46"/>
    </location>
</feature>
<keyword evidence="2" id="KW-0732">Signal</keyword>
<sequence length="152" mass="16471">MKKVSKMAGVLLVLIVALSIAGCGGQEDKPSQTAPEAGAGNRPGGLENVITASVTAGIITQETADKITAYQEEHRKDLNADREKVESMTDEEEKAYFEKRERNDPLTEWLTAGLITEDQANQMREIMPKRQPAPGEQGADTNTNTDANTNTP</sequence>
<reference evidence="3 4" key="1">
    <citation type="submission" date="2016-10" db="EMBL/GenBank/DDBJ databases">
        <title>Complete Genome Sequence of Peptococcaceae strain DCMF.</title>
        <authorList>
            <person name="Edwards R.J."/>
            <person name="Holland S.I."/>
            <person name="Deshpande N.P."/>
            <person name="Wong Y.K."/>
            <person name="Ertan H."/>
            <person name="Manefield M."/>
            <person name="Russell T.L."/>
            <person name="Lee M.J."/>
        </authorList>
    </citation>
    <scope>NUCLEOTIDE SEQUENCE [LARGE SCALE GENOMIC DNA]</scope>
    <source>
        <strain evidence="3 4">DCMF</strain>
    </source>
</reference>
<feature type="compositionally biased region" description="Basic and acidic residues" evidence="1">
    <location>
        <begin position="77"/>
        <end position="87"/>
    </location>
</feature>
<feature type="compositionally biased region" description="Low complexity" evidence="1">
    <location>
        <begin position="139"/>
        <end position="152"/>
    </location>
</feature>